<gene>
    <name evidence="1" type="ORF">GCM10023156_08790</name>
</gene>
<dbReference type="Proteomes" id="UP001500840">
    <property type="component" value="Unassembled WGS sequence"/>
</dbReference>
<reference evidence="2" key="1">
    <citation type="journal article" date="2019" name="Int. J. Syst. Evol. Microbiol.">
        <title>The Global Catalogue of Microorganisms (GCM) 10K type strain sequencing project: providing services to taxonomists for standard genome sequencing and annotation.</title>
        <authorList>
            <consortium name="The Broad Institute Genomics Platform"/>
            <consortium name="The Broad Institute Genome Sequencing Center for Infectious Disease"/>
            <person name="Wu L."/>
            <person name="Ma J."/>
        </authorList>
    </citation>
    <scope>NUCLEOTIDE SEQUENCE [LARGE SCALE GENOMIC DNA]</scope>
    <source>
        <strain evidence="2">JCM 17759</strain>
    </source>
</reference>
<evidence type="ECO:0000313" key="1">
    <source>
        <dbReference type="EMBL" id="GAA4447118.1"/>
    </source>
</evidence>
<comment type="caution">
    <text evidence="1">The sequence shown here is derived from an EMBL/GenBank/DDBJ whole genome shotgun (WGS) entry which is preliminary data.</text>
</comment>
<name>A0ABP8MD75_9BACT</name>
<evidence type="ECO:0000313" key="2">
    <source>
        <dbReference type="Proteomes" id="UP001500840"/>
    </source>
</evidence>
<proteinExistence type="predicted"/>
<accession>A0ABP8MD75</accession>
<protein>
    <recommendedName>
        <fullName evidence="3">Flagellar protein FliL</fullName>
    </recommendedName>
</protein>
<dbReference type="RefSeq" id="WP_345319765.1">
    <property type="nucleotide sequence ID" value="NZ_BAABGA010000010.1"/>
</dbReference>
<dbReference type="EMBL" id="BAABGA010000010">
    <property type="protein sequence ID" value="GAA4447118.1"/>
    <property type="molecule type" value="Genomic_DNA"/>
</dbReference>
<organism evidence="1 2">
    <name type="scientific">Novipirellula rosea</name>
    <dbReference type="NCBI Taxonomy" id="1031540"/>
    <lineage>
        <taxon>Bacteria</taxon>
        <taxon>Pseudomonadati</taxon>
        <taxon>Planctomycetota</taxon>
        <taxon>Planctomycetia</taxon>
        <taxon>Pirellulales</taxon>
        <taxon>Pirellulaceae</taxon>
        <taxon>Novipirellula</taxon>
    </lineage>
</organism>
<evidence type="ECO:0008006" key="3">
    <source>
        <dbReference type="Google" id="ProtNLM"/>
    </source>
</evidence>
<sequence length="147" mass="15932">MQFSLRTIMIGVALAALAVAVVTRSLGRMEIDGYTNSTRVSFVDAETAALASTLQFALDFDDLIVDVEILDPIGPPSDRKSTRIALHMTGVTDRSLSDMKPIFPFTLTELKDRIEKELDQRLGSVAEAEVTKVVLSYDVPAGSDRGG</sequence>
<keyword evidence="2" id="KW-1185">Reference proteome</keyword>